<evidence type="ECO:0000313" key="1">
    <source>
        <dbReference type="EMBL" id="KKK78924.1"/>
    </source>
</evidence>
<gene>
    <name evidence="1" type="ORF">LCGC14_2838650</name>
</gene>
<dbReference type="GO" id="GO:0016881">
    <property type="term" value="F:acid-amino acid ligase activity"/>
    <property type="evidence" value="ECO:0007669"/>
    <property type="project" value="InterPro"/>
</dbReference>
<evidence type="ECO:0008006" key="2">
    <source>
        <dbReference type="Google" id="ProtNLM"/>
    </source>
</evidence>
<dbReference type="SUPFAM" id="SSF53244">
    <property type="entry name" value="MurD-like peptide ligases, peptide-binding domain"/>
    <property type="match status" value="1"/>
</dbReference>
<reference evidence="1" key="1">
    <citation type="journal article" date="2015" name="Nature">
        <title>Complex archaea that bridge the gap between prokaryotes and eukaryotes.</title>
        <authorList>
            <person name="Spang A."/>
            <person name="Saw J.H."/>
            <person name="Jorgensen S.L."/>
            <person name="Zaremba-Niedzwiedzka K."/>
            <person name="Martijn J."/>
            <person name="Lind A.E."/>
            <person name="van Eijk R."/>
            <person name="Schleper C."/>
            <person name="Guy L."/>
            <person name="Ettema T.J."/>
        </authorList>
    </citation>
    <scope>NUCLEOTIDE SEQUENCE</scope>
</reference>
<proteinExistence type="predicted"/>
<name>A0A0F9AKC4_9ZZZZ</name>
<protein>
    <recommendedName>
        <fullName evidence="2">Bifunctional folylpolyglutamate synthase/dihydrofolate synthase</fullName>
    </recommendedName>
</protein>
<dbReference type="EMBL" id="LAZR01054267">
    <property type="protein sequence ID" value="KKK78924.1"/>
    <property type="molecule type" value="Genomic_DNA"/>
</dbReference>
<comment type="caution">
    <text evidence="1">The sequence shown here is derived from an EMBL/GenBank/DDBJ whole genome shotgun (WGS) entry which is preliminary data.</text>
</comment>
<feature type="non-terminal residue" evidence="1">
    <location>
        <position position="1"/>
    </location>
</feature>
<dbReference type="AlphaFoldDB" id="A0A0F9AKC4"/>
<sequence>RRGRIIATASIITEVADFGGNCFSVCAASKGGIIAMMRPLAAEAASLTAVSIPGEAATLPAQATAKAAREVGFEAAEAESVTAALEAIIAREPHARVLICGSLYLAGSVLRESV</sequence>
<dbReference type="Gene3D" id="3.90.190.20">
    <property type="entry name" value="Mur ligase, C-terminal domain"/>
    <property type="match status" value="1"/>
</dbReference>
<accession>A0A0F9AKC4</accession>
<dbReference type="InterPro" id="IPR036615">
    <property type="entry name" value="Mur_ligase_C_dom_sf"/>
</dbReference>
<organism evidence="1">
    <name type="scientific">marine sediment metagenome</name>
    <dbReference type="NCBI Taxonomy" id="412755"/>
    <lineage>
        <taxon>unclassified sequences</taxon>
        <taxon>metagenomes</taxon>
        <taxon>ecological metagenomes</taxon>
    </lineage>
</organism>